<dbReference type="AlphaFoldDB" id="A0A8H6X5C6"/>
<proteinExistence type="predicted"/>
<dbReference type="EMBL" id="JACAZH010000045">
    <property type="protein sequence ID" value="KAF7334787.1"/>
    <property type="molecule type" value="Genomic_DNA"/>
</dbReference>
<feature type="compositionally biased region" description="Basic and acidic residues" evidence="1">
    <location>
        <begin position="394"/>
        <end position="442"/>
    </location>
</feature>
<name>A0A8H6X5C6_9AGAR</name>
<sequence length="513" mass="58888">MVALPQALQRLYRVAKAELKRRSDNFDAVNAKHSTSQIEEWEAREVDQKMEIDKKDGKLKLVSVFEVNFEKGPPTHAAAYAKLVQEELDVSIATASSVSDRRVGDSILITTALVVEKDQHYVRRMIAKRAEADLVNAARRRLYNSVTDFRTRLVARIPGLDKHILDINPEKPEKEALFLPSHFAPVTRSELNMQALGQVEYELRQGQAFDALGETRTAIRTLQYNLELKKTTIYGVGANTKAQNFLKTLHNDIHVGADTYRRARVALVKLGMPDDDPAMRKLPESWIWSTGRGTNLSEEDEAKWEAEMERVKWFRDRALRDRAVEEVALLEEEFTRATEWFKKTAKAWENLGDGSKGDEKKAGWRAYAYKQASMYKMMMAKCVQALRDAPAKIKEDEERERKKDEQRAEERKKAKEVKDAEKLRKKEKKREEGKRKETEKNQKGKKGKGTKGKEKGKEKEEKEEQTDDDDDYDSEFEYIVLASNPSPTNPELAQIRTHPELAIIPIPAVYNPP</sequence>
<evidence type="ECO:0000313" key="3">
    <source>
        <dbReference type="Proteomes" id="UP000623467"/>
    </source>
</evidence>
<dbReference type="Proteomes" id="UP000623467">
    <property type="component" value="Unassembled WGS sequence"/>
</dbReference>
<keyword evidence="3" id="KW-1185">Reference proteome</keyword>
<gene>
    <name evidence="2" type="ORF">MSAN_02365300</name>
</gene>
<protein>
    <submittedName>
        <fullName evidence="2">Uncharacterized protein</fullName>
    </submittedName>
</protein>
<feature type="compositionally biased region" description="Basic and acidic residues" evidence="1">
    <location>
        <begin position="451"/>
        <end position="462"/>
    </location>
</feature>
<evidence type="ECO:0000256" key="1">
    <source>
        <dbReference type="SAM" id="MobiDB-lite"/>
    </source>
</evidence>
<evidence type="ECO:0000313" key="2">
    <source>
        <dbReference type="EMBL" id="KAF7334787.1"/>
    </source>
</evidence>
<reference evidence="2" key="1">
    <citation type="submission" date="2020-05" db="EMBL/GenBank/DDBJ databases">
        <title>Mycena genomes resolve the evolution of fungal bioluminescence.</title>
        <authorList>
            <person name="Tsai I.J."/>
        </authorList>
    </citation>
    <scope>NUCLEOTIDE SEQUENCE</scope>
    <source>
        <strain evidence="2">160909Yilan</strain>
    </source>
</reference>
<comment type="caution">
    <text evidence="2">The sequence shown here is derived from an EMBL/GenBank/DDBJ whole genome shotgun (WGS) entry which is preliminary data.</text>
</comment>
<feature type="region of interest" description="Disordered" evidence="1">
    <location>
        <begin position="394"/>
        <end position="476"/>
    </location>
</feature>
<feature type="compositionally biased region" description="Acidic residues" evidence="1">
    <location>
        <begin position="463"/>
        <end position="476"/>
    </location>
</feature>
<accession>A0A8H6X5C6</accession>
<dbReference type="OrthoDB" id="3256058at2759"/>
<organism evidence="2 3">
    <name type="scientific">Mycena sanguinolenta</name>
    <dbReference type="NCBI Taxonomy" id="230812"/>
    <lineage>
        <taxon>Eukaryota</taxon>
        <taxon>Fungi</taxon>
        <taxon>Dikarya</taxon>
        <taxon>Basidiomycota</taxon>
        <taxon>Agaricomycotina</taxon>
        <taxon>Agaricomycetes</taxon>
        <taxon>Agaricomycetidae</taxon>
        <taxon>Agaricales</taxon>
        <taxon>Marasmiineae</taxon>
        <taxon>Mycenaceae</taxon>
        <taxon>Mycena</taxon>
    </lineage>
</organism>